<proteinExistence type="predicted"/>
<dbReference type="Proteomes" id="UP001162483">
    <property type="component" value="Unassembled WGS sequence"/>
</dbReference>
<feature type="non-terminal residue" evidence="2">
    <location>
        <position position="1"/>
    </location>
</feature>
<accession>A0ABN9EQM2</accession>
<keyword evidence="1" id="KW-0812">Transmembrane</keyword>
<protein>
    <recommendedName>
        <fullName evidence="4">NADH dehydrogenase subunit 5</fullName>
    </recommendedName>
</protein>
<keyword evidence="1" id="KW-1133">Transmembrane helix</keyword>
<name>A0ABN9EQM2_9NEOB</name>
<evidence type="ECO:0000313" key="3">
    <source>
        <dbReference type="Proteomes" id="UP001162483"/>
    </source>
</evidence>
<comment type="caution">
    <text evidence="2">The sequence shown here is derived from an EMBL/GenBank/DDBJ whole genome shotgun (WGS) entry which is preliminary data.</text>
</comment>
<evidence type="ECO:0000313" key="2">
    <source>
        <dbReference type="EMBL" id="CAI9585766.1"/>
    </source>
</evidence>
<dbReference type="EMBL" id="CATNWA010015683">
    <property type="protein sequence ID" value="CAI9585766.1"/>
    <property type="molecule type" value="Genomic_DNA"/>
</dbReference>
<keyword evidence="3" id="KW-1185">Reference proteome</keyword>
<sequence>DFAFPGGRSFCLQTIFLPVSLSTLLGIAVHRTVFSAYSEEHTPRPLVKHTQHTINPLIAPHNNPFLPSAISIVSVLFLALITVLVSLEMSVTPS</sequence>
<keyword evidence="1" id="KW-0472">Membrane</keyword>
<evidence type="ECO:0008006" key="4">
    <source>
        <dbReference type="Google" id="ProtNLM"/>
    </source>
</evidence>
<feature type="transmembrane region" description="Helical" evidence="1">
    <location>
        <begin position="65"/>
        <end position="87"/>
    </location>
</feature>
<reference evidence="2" key="1">
    <citation type="submission" date="2023-05" db="EMBL/GenBank/DDBJ databases">
        <authorList>
            <person name="Stuckert A."/>
        </authorList>
    </citation>
    <scope>NUCLEOTIDE SEQUENCE</scope>
</reference>
<gene>
    <name evidence="2" type="ORF">SPARVUS_LOCUS10269696</name>
</gene>
<evidence type="ECO:0000256" key="1">
    <source>
        <dbReference type="SAM" id="Phobius"/>
    </source>
</evidence>
<organism evidence="2 3">
    <name type="scientific">Staurois parvus</name>
    <dbReference type="NCBI Taxonomy" id="386267"/>
    <lineage>
        <taxon>Eukaryota</taxon>
        <taxon>Metazoa</taxon>
        <taxon>Chordata</taxon>
        <taxon>Craniata</taxon>
        <taxon>Vertebrata</taxon>
        <taxon>Euteleostomi</taxon>
        <taxon>Amphibia</taxon>
        <taxon>Batrachia</taxon>
        <taxon>Anura</taxon>
        <taxon>Neobatrachia</taxon>
        <taxon>Ranoidea</taxon>
        <taxon>Ranidae</taxon>
        <taxon>Staurois</taxon>
    </lineage>
</organism>